<organism evidence="1 2">
    <name type="scientific">Candidatus Nitrosomaritimum aestuariumsis</name>
    <dbReference type="NCBI Taxonomy" id="3342354"/>
    <lineage>
        <taxon>Archaea</taxon>
        <taxon>Nitrososphaerota</taxon>
        <taxon>Nitrososphaeria</taxon>
        <taxon>Nitrosopumilales</taxon>
        <taxon>Nitrosopumilaceae</taxon>
        <taxon>Candidatus Nitrosomaritimum</taxon>
    </lineage>
</organism>
<comment type="caution">
    <text evidence="1">The sequence shown here is derived from an EMBL/GenBank/DDBJ whole genome shotgun (WGS) entry which is preliminary data.</text>
</comment>
<dbReference type="EMBL" id="JACENC010000319">
    <property type="protein sequence ID" value="MBA4454898.1"/>
    <property type="molecule type" value="Genomic_DNA"/>
</dbReference>
<proteinExistence type="predicted"/>
<evidence type="ECO:0000313" key="1">
    <source>
        <dbReference type="EMBL" id="MBA4454898.1"/>
    </source>
</evidence>
<gene>
    <name evidence="1" type="ORF">H2B05_08205</name>
</gene>
<evidence type="ECO:0000313" key="2">
    <source>
        <dbReference type="Proteomes" id="UP000526786"/>
    </source>
</evidence>
<sequence length="166" mass="18728">MKPLFVFPFLLLISFVSVYAESHPEYFGIENPSEYILDIDEHTFAIPYEVNGDVIAMAIDPELTSLLIALENTSDSVFKIDLDHELINAQNNEFAILVNGFEVEYEIISDGDSSTFTFFVPQHTEEIEIIGTHVIPEFPLGAIFGLILLITTIMVVSRTKLPIFRL</sequence>
<name>A0AC60W628_9ARCH</name>
<protein>
    <submittedName>
        <fullName evidence="1">Uncharacterized protein</fullName>
    </submittedName>
</protein>
<reference evidence="1 2" key="1">
    <citation type="journal article" date="2020" name="Appl. Environ. Microbiol.">
        <title>Genomic Characteristics of a Novel Species of Ammonia-Oxidizing Archaea from the Jiulong River Estuary.</title>
        <authorList>
            <person name="Zou D."/>
            <person name="Wan R."/>
            <person name="Han L."/>
            <person name="Xu M.N."/>
            <person name="Liu Y."/>
            <person name="Liu H."/>
            <person name="Kao S.J."/>
            <person name="Li M."/>
        </authorList>
    </citation>
    <scope>NUCLEOTIDE SEQUENCE [LARGE SCALE GENOMIC DNA]</scope>
    <source>
        <strain evidence="1">W2bin3</strain>
    </source>
</reference>
<dbReference type="Proteomes" id="UP000526786">
    <property type="component" value="Unassembled WGS sequence"/>
</dbReference>
<accession>A0AC60W628</accession>